<dbReference type="SUPFAM" id="SSF52833">
    <property type="entry name" value="Thioredoxin-like"/>
    <property type="match status" value="1"/>
</dbReference>
<evidence type="ECO:0000256" key="4">
    <source>
        <dbReference type="ARBA" id="ARBA00023284"/>
    </source>
</evidence>
<dbReference type="GO" id="GO:0005737">
    <property type="term" value="C:cytoplasm"/>
    <property type="evidence" value="ECO:0007669"/>
    <property type="project" value="UniProtKB-SubCell"/>
</dbReference>
<dbReference type="InterPro" id="IPR036249">
    <property type="entry name" value="Thioredoxin-like_sf"/>
</dbReference>
<comment type="subcellular location">
    <subcellularLocation>
        <location evidence="1">Cytoplasm</location>
    </subcellularLocation>
</comment>
<dbReference type="Gene3D" id="3.40.30.10">
    <property type="entry name" value="Glutaredoxin"/>
    <property type="match status" value="1"/>
</dbReference>
<reference evidence="7" key="1">
    <citation type="submission" date="2022-08" db="EMBL/GenBank/DDBJ databases">
        <authorList>
            <person name="Marques A."/>
        </authorList>
    </citation>
    <scope>NUCLEOTIDE SEQUENCE</scope>
    <source>
        <strain evidence="7">RhyPub2mFocal</strain>
        <tissue evidence="7">Leaves</tissue>
    </source>
</reference>
<dbReference type="InterPro" id="IPR002109">
    <property type="entry name" value="Glutaredoxin"/>
</dbReference>
<sequence length="139" mass="14945">MQMQGVRCLPLPSNPDRDLLTIPTNSNPVPTRQRAPRALTIDAGEETPESRIGRLIHEHPVVIFARPGCCMCHVMKQLLAAVGSHPSVIEVEEGEIRVFASTGLPALFVGGTPVGGIEGLMGLHLSGRLVPRLRELGVM</sequence>
<comment type="caution">
    <text evidence="7">The sequence shown here is derived from an EMBL/GenBank/DDBJ whole genome shotgun (WGS) entry which is preliminary data.</text>
</comment>
<accession>A0AAV8C437</accession>
<dbReference type="PANTHER" id="PTHR10168">
    <property type="entry name" value="GLUTAREDOXIN"/>
    <property type="match status" value="1"/>
</dbReference>
<dbReference type="Proteomes" id="UP001140206">
    <property type="component" value="Chromosome 5"/>
</dbReference>
<keyword evidence="3" id="KW-0963">Cytoplasm</keyword>
<evidence type="ECO:0000256" key="1">
    <source>
        <dbReference type="ARBA" id="ARBA00004496"/>
    </source>
</evidence>
<proteinExistence type="inferred from homology"/>
<feature type="region of interest" description="Disordered" evidence="5">
    <location>
        <begin position="1"/>
        <end position="34"/>
    </location>
</feature>
<keyword evidence="4" id="KW-0676">Redox-active center</keyword>
<comment type="similarity">
    <text evidence="2">Belongs to the glutaredoxin family. CC-type subfamily.</text>
</comment>
<gene>
    <name evidence="7" type="ORF">LUZ62_084637</name>
</gene>
<dbReference type="Pfam" id="PF00462">
    <property type="entry name" value="Glutaredoxin"/>
    <property type="match status" value="1"/>
</dbReference>
<keyword evidence="8" id="KW-1185">Reference proteome</keyword>
<dbReference type="InterPro" id="IPR011905">
    <property type="entry name" value="GlrX-like_pln_2"/>
</dbReference>
<dbReference type="PROSITE" id="PS51354">
    <property type="entry name" value="GLUTAREDOXIN_2"/>
    <property type="match status" value="1"/>
</dbReference>
<evidence type="ECO:0000256" key="3">
    <source>
        <dbReference type="ARBA" id="ARBA00022490"/>
    </source>
</evidence>
<protein>
    <submittedName>
        <fullName evidence="7">Glutaredoxin family protein</fullName>
    </submittedName>
</protein>
<dbReference type="EMBL" id="JAMFTS010000005">
    <property type="protein sequence ID" value="KAJ4750232.1"/>
    <property type="molecule type" value="Genomic_DNA"/>
</dbReference>
<evidence type="ECO:0000256" key="5">
    <source>
        <dbReference type="SAM" id="MobiDB-lite"/>
    </source>
</evidence>
<name>A0AAV8C437_9POAL</name>
<evidence type="ECO:0000256" key="2">
    <source>
        <dbReference type="ARBA" id="ARBA00007568"/>
    </source>
</evidence>
<organism evidence="7 8">
    <name type="scientific">Rhynchospora pubera</name>
    <dbReference type="NCBI Taxonomy" id="906938"/>
    <lineage>
        <taxon>Eukaryota</taxon>
        <taxon>Viridiplantae</taxon>
        <taxon>Streptophyta</taxon>
        <taxon>Embryophyta</taxon>
        <taxon>Tracheophyta</taxon>
        <taxon>Spermatophyta</taxon>
        <taxon>Magnoliopsida</taxon>
        <taxon>Liliopsida</taxon>
        <taxon>Poales</taxon>
        <taxon>Cyperaceae</taxon>
        <taxon>Cyperoideae</taxon>
        <taxon>Rhynchosporeae</taxon>
        <taxon>Rhynchospora</taxon>
    </lineage>
</organism>
<evidence type="ECO:0000313" key="8">
    <source>
        <dbReference type="Proteomes" id="UP001140206"/>
    </source>
</evidence>
<evidence type="ECO:0000259" key="6">
    <source>
        <dbReference type="Pfam" id="PF00462"/>
    </source>
</evidence>
<dbReference type="AlphaFoldDB" id="A0AAV8C437"/>
<evidence type="ECO:0000313" key="7">
    <source>
        <dbReference type="EMBL" id="KAJ4750232.1"/>
    </source>
</evidence>
<feature type="domain" description="Glutaredoxin" evidence="6">
    <location>
        <begin position="61"/>
        <end position="112"/>
    </location>
</feature>